<organism evidence="14 15">
    <name type="scientific">Gellertiella hungarica</name>
    <dbReference type="NCBI Taxonomy" id="1572859"/>
    <lineage>
        <taxon>Bacteria</taxon>
        <taxon>Pseudomonadati</taxon>
        <taxon>Pseudomonadota</taxon>
        <taxon>Alphaproteobacteria</taxon>
        <taxon>Hyphomicrobiales</taxon>
        <taxon>Rhizobiaceae</taxon>
        <taxon>Gellertiella</taxon>
    </lineage>
</organism>
<dbReference type="InterPro" id="IPR028629">
    <property type="entry name" value="Cas9"/>
</dbReference>
<evidence type="ECO:0000256" key="12">
    <source>
        <dbReference type="PROSITE-ProRule" id="PRU01085"/>
    </source>
</evidence>
<evidence type="ECO:0000256" key="6">
    <source>
        <dbReference type="ARBA" id="ARBA00022842"/>
    </source>
</evidence>
<dbReference type="Pfam" id="PF18470">
    <property type="entry name" value="Cas9_a"/>
    <property type="match status" value="1"/>
</dbReference>
<dbReference type="InterPro" id="IPR033114">
    <property type="entry name" value="HNH_CAS9"/>
</dbReference>
<keyword evidence="8" id="KW-0051">Antiviral defense</keyword>
<dbReference type="GO" id="GO:0003677">
    <property type="term" value="F:DNA binding"/>
    <property type="evidence" value="ECO:0007669"/>
    <property type="project" value="UniProtKB-UniRule"/>
</dbReference>
<dbReference type="Proteomes" id="UP000528286">
    <property type="component" value="Unassembled WGS sequence"/>
</dbReference>
<evidence type="ECO:0000259" key="13">
    <source>
        <dbReference type="PROSITE" id="PS51749"/>
    </source>
</evidence>
<keyword evidence="2 12" id="KW-0540">Nuclease</keyword>
<dbReference type="InterPro" id="IPR003615">
    <property type="entry name" value="HNH_nuc"/>
</dbReference>
<keyword evidence="9 12" id="KW-0238">DNA-binding</keyword>
<evidence type="ECO:0000256" key="4">
    <source>
        <dbReference type="ARBA" id="ARBA00022759"/>
    </source>
</evidence>
<evidence type="ECO:0000256" key="11">
    <source>
        <dbReference type="ARBA" id="ARBA00046380"/>
    </source>
</evidence>
<dbReference type="GO" id="GO:0051607">
    <property type="term" value="P:defense response to virus"/>
    <property type="evidence" value="ECO:0007669"/>
    <property type="project" value="UniProtKB-KW"/>
</dbReference>
<keyword evidence="4 12" id="KW-0255">Endonuclease</keyword>
<comment type="subunit">
    <text evidence="11">Monomer. Binds crRNA and tracrRNA.</text>
</comment>
<comment type="caution">
    <text evidence="14">The sequence shown here is derived from an EMBL/GenBank/DDBJ whole genome shotgun (WGS) entry which is preliminary data.</text>
</comment>
<dbReference type="AlphaFoldDB" id="A0A7W6J9U4"/>
<dbReference type="EMBL" id="JACIEZ010000009">
    <property type="protein sequence ID" value="MBB4066531.1"/>
    <property type="molecule type" value="Genomic_DNA"/>
</dbReference>
<keyword evidence="6" id="KW-0460">Magnesium</keyword>
<name>A0A7W6J9U4_9HYPH</name>
<gene>
    <name evidence="14" type="ORF">GGR23_003746</name>
</gene>
<keyword evidence="10" id="KW-0464">Manganese</keyword>
<comment type="cofactor">
    <cofactor evidence="1">
        <name>Mg(2+)</name>
        <dbReference type="ChEBI" id="CHEBI:18420"/>
    </cofactor>
</comment>
<dbReference type="GO" id="GO:0004519">
    <property type="term" value="F:endonuclease activity"/>
    <property type="evidence" value="ECO:0007669"/>
    <property type="project" value="UniProtKB-UniRule"/>
</dbReference>
<sequence length="734" mass="84457">MKRHIFSFDIGTNSIGWCVFDLDTKGEPYRIRDIGVRIYSDGRDPQSKTSLAVARREARAMARRRDRYLRRRRSMLRTLSEFGLMPEDKAERQKLVRELGDRPKESGIASDVPYALRRRALDEKLPLYQIGRALFHLNQRRGFKSNRKTDSKDNDLGKIATGVRELHAEIRKSDARTYGEYLAMRREAGLVARLRAGSDALTSEGYVFYPDRALLEAEFLAIWNAQAQHYPQIMTDERRDHLFRIIFYQRPLKKPKIGGCALNPLEERLAKAHPLFQEFRLYKEVNELELVLPDQSKRKLTLGERDTLISLLRSAREIAFSKLRKDLKLARDIRFNKESDSRLKLKGDEVYASLADKKRIGNRWSLFSRDEQWRIINRLRNEENPDALYRWIEQEFSITGEQADAIANCPLPDGYGRYGASALANLLEVLKKSVVTEAAAAEACGYDHAQLGYDGEGEPFLPPYQEILERHIPPGSGNPLDMSEEGRELVLNHFRDGKDRAPPVGYDLYRGRITNPTVHIGLNQLRRLVNRLIKRHGKPGTITVELARDLPLSDLQRAEKNREIARNTRDAERRSRILEEFKQKDNGENRMLLKLWEELNPAKPEDRVCIYTGKAISISMLFSDEVEIDHILPWSRTLDDSQANRILCLRSANRVKRNRAPAEVTEWQADYDAIVARAARLPKNKRWRFAADAMQRFEAEGGFLARQLVDTQYVNGGVKTGHLAAQKSATLARA</sequence>
<dbReference type="NCBIfam" id="TIGR01865">
    <property type="entry name" value="cas_Csn1"/>
    <property type="match status" value="1"/>
</dbReference>
<protein>
    <submittedName>
        <fullName evidence="14">CRISPR/Cas system Type II protein with McrA/HNH and RuvC-like nuclease domain</fullName>
    </submittedName>
</protein>
<evidence type="ECO:0000313" key="15">
    <source>
        <dbReference type="Proteomes" id="UP000528286"/>
    </source>
</evidence>
<dbReference type="Pfam" id="PF13395">
    <property type="entry name" value="HNH_4"/>
    <property type="match status" value="1"/>
</dbReference>
<keyword evidence="3" id="KW-0479">Metal-binding</keyword>
<feature type="domain" description="HNH Cas9-type" evidence="13">
    <location>
        <begin position="553"/>
        <end position="708"/>
    </location>
</feature>
<evidence type="ECO:0000256" key="3">
    <source>
        <dbReference type="ARBA" id="ARBA00022723"/>
    </source>
</evidence>
<dbReference type="GO" id="GO:0046872">
    <property type="term" value="F:metal ion binding"/>
    <property type="evidence" value="ECO:0007669"/>
    <property type="project" value="UniProtKB-KW"/>
</dbReference>
<keyword evidence="5 12" id="KW-0378">Hydrolase</keyword>
<evidence type="ECO:0000256" key="1">
    <source>
        <dbReference type="ARBA" id="ARBA00001946"/>
    </source>
</evidence>
<evidence type="ECO:0000256" key="10">
    <source>
        <dbReference type="ARBA" id="ARBA00023211"/>
    </source>
</evidence>
<evidence type="ECO:0000256" key="2">
    <source>
        <dbReference type="ARBA" id="ARBA00022722"/>
    </source>
</evidence>
<evidence type="ECO:0000256" key="8">
    <source>
        <dbReference type="ARBA" id="ARBA00023118"/>
    </source>
</evidence>
<evidence type="ECO:0000313" key="14">
    <source>
        <dbReference type="EMBL" id="MBB4066531.1"/>
    </source>
</evidence>
<dbReference type="PROSITE" id="PS51749">
    <property type="entry name" value="HNH_CAS9"/>
    <property type="match status" value="1"/>
</dbReference>
<keyword evidence="7" id="KW-0694">RNA-binding</keyword>
<dbReference type="GO" id="GO:0016787">
    <property type="term" value="F:hydrolase activity"/>
    <property type="evidence" value="ECO:0007669"/>
    <property type="project" value="UniProtKB-KW"/>
</dbReference>
<keyword evidence="15" id="KW-1185">Reference proteome</keyword>
<dbReference type="GO" id="GO:0003723">
    <property type="term" value="F:RNA binding"/>
    <property type="evidence" value="ECO:0007669"/>
    <property type="project" value="UniProtKB-UniRule"/>
</dbReference>
<evidence type="ECO:0000256" key="9">
    <source>
        <dbReference type="ARBA" id="ARBA00023125"/>
    </source>
</evidence>
<proteinExistence type="predicted"/>
<evidence type="ECO:0000256" key="7">
    <source>
        <dbReference type="ARBA" id="ARBA00022884"/>
    </source>
</evidence>
<accession>A0A7W6J9U4</accession>
<dbReference type="RefSeq" id="WP_183367789.1">
    <property type="nucleotide sequence ID" value="NZ_JACIEZ010000009.1"/>
</dbReference>
<reference evidence="14 15" key="1">
    <citation type="submission" date="2020-08" db="EMBL/GenBank/DDBJ databases">
        <title>Genomic Encyclopedia of Type Strains, Phase IV (KMG-IV): sequencing the most valuable type-strain genomes for metagenomic binning, comparative biology and taxonomic classification.</title>
        <authorList>
            <person name="Goeker M."/>
        </authorList>
    </citation>
    <scope>NUCLEOTIDE SEQUENCE [LARGE SCALE GENOMIC DNA]</scope>
    <source>
        <strain evidence="14 15">DSM 29853</strain>
    </source>
</reference>
<dbReference type="InterPro" id="IPR036397">
    <property type="entry name" value="RNaseH_sf"/>
</dbReference>
<evidence type="ECO:0000256" key="5">
    <source>
        <dbReference type="ARBA" id="ARBA00022801"/>
    </source>
</evidence>
<dbReference type="InterPro" id="IPR040619">
    <property type="entry name" value="Cas9_alpha-helical_lobe"/>
</dbReference>
<dbReference type="Gene3D" id="3.30.420.10">
    <property type="entry name" value="Ribonuclease H-like superfamily/Ribonuclease H"/>
    <property type="match status" value="2"/>
</dbReference>